<gene>
    <name evidence="1" type="ORF">ESN35_07370</name>
</gene>
<dbReference type="KEGG" id="bgx:ESN35_07370"/>
<dbReference type="Proteomes" id="UP000293589">
    <property type="component" value="Chromosome"/>
</dbReference>
<accession>A0A4P6DU73</accession>
<evidence type="ECO:0000313" key="1">
    <source>
        <dbReference type="EMBL" id="QAY33246.1"/>
    </source>
</evidence>
<dbReference type="RefSeq" id="WP_129237757.1">
    <property type="nucleotide sequence ID" value="NZ_CP035464.1"/>
</dbReference>
<evidence type="ECO:0000313" key="2">
    <source>
        <dbReference type="Proteomes" id="UP000293589"/>
    </source>
</evidence>
<protein>
    <submittedName>
        <fullName evidence="1">SIR2 family protein</fullName>
    </submittedName>
</protein>
<sequence>MTISRDSLIRKICTASLQGSLGLFIGAGFSKEMLGDDASYNWKQLLEKCCEKLNVNLESKDWDQPLQTVGSKIEAIAKQQSQYEVDYSLLKLAASKIVAVFPEGMDKDKKDLWVEYFNKMKPAWITTTNYDHIIEYLLGGKALTLLPKNYFVYSSDVIPVYHLHGSFIDPDGIVIANEDYVHLLRPGDYRQNRLPFLLKENTVVMVGYELNDFNVITAVDWANNVYTNTTDGFDSSLIQIRYVENNPQTEPYEEREGLLVLETDSITTLFGEICEILVDMEEKYNNAGETASQLMATFTDLDNVKTTIDELSSQRCDFVRSLYSKLINLAQLGHKYLWDGFVSYCRHVMSAEDEHSLGPFLNFSACEHETFLLVEIMKIIGEEKDAYPVMQIPESFIVFLCGRLNHVAFYFDFSGRQIRGTAWNATNLWKDNLEKISQELIERMKHYCNSDDSSVRFAKHALNI</sequence>
<dbReference type="EMBL" id="CP035464">
    <property type="protein sequence ID" value="QAY33246.1"/>
    <property type="molecule type" value="Genomic_DNA"/>
</dbReference>
<dbReference type="Pfam" id="PF13289">
    <property type="entry name" value="SIR2_2"/>
    <property type="match status" value="1"/>
</dbReference>
<proteinExistence type="predicted"/>
<dbReference type="AlphaFoldDB" id="A0A4P6DU73"/>
<reference evidence="1 2" key="1">
    <citation type="submission" date="2019-01" db="EMBL/GenBank/DDBJ databases">
        <title>Complete genome sequence of Bifidobacterium gallinarum CACC 514.</title>
        <authorList>
            <person name="Jung M."/>
        </authorList>
    </citation>
    <scope>NUCLEOTIDE SEQUENCE [LARGE SCALE GENOMIC DNA]</scope>
    <source>
        <strain evidence="1 2">CACC 514</strain>
    </source>
</reference>
<organism evidence="1 2">
    <name type="scientific">Bifidobacterium pullorum subsp. gallinarum</name>
    <dbReference type="NCBI Taxonomy" id="78344"/>
    <lineage>
        <taxon>Bacteria</taxon>
        <taxon>Bacillati</taxon>
        <taxon>Actinomycetota</taxon>
        <taxon>Actinomycetes</taxon>
        <taxon>Bifidobacteriales</taxon>
        <taxon>Bifidobacteriaceae</taxon>
        <taxon>Bifidobacterium</taxon>
    </lineage>
</organism>
<name>A0A4P6DU73_9BIFI</name>